<sequence length="148" mass="16262">MALSSSSTTETTTYILEKYSRAYSPKKASGSSEWQHFTNPVLRLILDSKIAPENQNRDAMEEASSGPSMRLRIVWTMNGGGAAASGAAQDVVLVCLFALEQPARVLLPQDRHGGQRLAAQGRLPRYDVWPAIPLRARVDRVAESQYCV</sequence>
<gene>
    <name evidence="1" type="ORF">C8F04DRAFT_1132140</name>
</gene>
<organism evidence="1 2">
    <name type="scientific">Mycena alexandri</name>
    <dbReference type="NCBI Taxonomy" id="1745969"/>
    <lineage>
        <taxon>Eukaryota</taxon>
        <taxon>Fungi</taxon>
        <taxon>Dikarya</taxon>
        <taxon>Basidiomycota</taxon>
        <taxon>Agaricomycotina</taxon>
        <taxon>Agaricomycetes</taxon>
        <taxon>Agaricomycetidae</taxon>
        <taxon>Agaricales</taxon>
        <taxon>Marasmiineae</taxon>
        <taxon>Mycenaceae</taxon>
        <taxon>Mycena</taxon>
    </lineage>
</organism>
<keyword evidence="2" id="KW-1185">Reference proteome</keyword>
<comment type="caution">
    <text evidence="1">The sequence shown here is derived from an EMBL/GenBank/DDBJ whole genome shotgun (WGS) entry which is preliminary data.</text>
</comment>
<protein>
    <submittedName>
        <fullName evidence="1">Uncharacterized protein</fullName>
    </submittedName>
</protein>
<dbReference type="Proteomes" id="UP001218188">
    <property type="component" value="Unassembled WGS sequence"/>
</dbReference>
<evidence type="ECO:0000313" key="2">
    <source>
        <dbReference type="Proteomes" id="UP001218188"/>
    </source>
</evidence>
<name>A0AAD6WT31_9AGAR</name>
<dbReference type="AlphaFoldDB" id="A0AAD6WT31"/>
<accession>A0AAD6WT31</accession>
<dbReference type="EMBL" id="JARJCM010000172">
    <property type="protein sequence ID" value="KAJ7024322.1"/>
    <property type="molecule type" value="Genomic_DNA"/>
</dbReference>
<reference evidence="1" key="1">
    <citation type="submission" date="2023-03" db="EMBL/GenBank/DDBJ databases">
        <title>Massive genome expansion in bonnet fungi (Mycena s.s.) driven by repeated elements and novel gene families across ecological guilds.</title>
        <authorList>
            <consortium name="Lawrence Berkeley National Laboratory"/>
            <person name="Harder C.B."/>
            <person name="Miyauchi S."/>
            <person name="Viragh M."/>
            <person name="Kuo A."/>
            <person name="Thoen E."/>
            <person name="Andreopoulos B."/>
            <person name="Lu D."/>
            <person name="Skrede I."/>
            <person name="Drula E."/>
            <person name="Henrissat B."/>
            <person name="Morin E."/>
            <person name="Kohler A."/>
            <person name="Barry K."/>
            <person name="LaButti K."/>
            <person name="Morin E."/>
            <person name="Salamov A."/>
            <person name="Lipzen A."/>
            <person name="Mereny Z."/>
            <person name="Hegedus B."/>
            <person name="Baldrian P."/>
            <person name="Stursova M."/>
            <person name="Weitz H."/>
            <person name="Taylor A."/>
            <person name="Grigoriev I.V."/>
            <person name="Nagy L.G."/>
            <person name="Martin F."/>
            <person name="Kauserud H."/>
        </authorList>
    </citation>
    <scope>NUCLEOTIDE SEQUENCE</scope>
    <source>
        <strain evidence="1">CBHHK200</strain>
    </source>
</reference>
<evidence type="ECO:0000313" key="1">
    <source>
        <dbReference type="EMBL" id="KAJ7024322.1"/>
    </source>
</evidence>
<proteinExistence type="predicted"/>